<reference evidence="6 7" key="1">
    <citation type="submission" date="2016-10" db="EMBL/GenBank/DDBJ databases">
        <authorList>
            <person name="de Groot N.N."/>
        </authorList>
    </citation>
    <scope>NUCLEOTIDE SEQUENCE [LARGE SCALE GENOMIC DNA]</scope>
    <source>
        <strain evidence="6 7">DSM 23581</strain>
    </source>
</reference>
<protein>
    <submittedName>
        <fullName evidence="6">Glycosyltransferase, catalytic subunit of cellulose synthase and poly-beta-1,6-N-acetylglucosamine synthase</fullName>
    </submittedName>
</protein>
<comment type="similarity">
    <text evidence="1">Belongs to the glycosyltransferase 2 family.</text>
</comment>
<dbReference type="Proteomes" id="UP000198820">
    <property type="component" value="Unassembled WGS sequence"/>
</dbReference>
<dbReference type="SUPFAM" id="SSF53448">
    <property type="entry name" value="Nucleotide-diphospho-sugar transferases"/>
    <property type="match status" value="1"/>
</dbReference>
<dbReference type="GO" id="GO:0016757">
    <property type="term" value="F:glycosyltransferase activity"/>
    <property type="evidence" value="ECO:0007669"/>
    <property type="project" value="UniProtKB-KW"/>
</dbReference>
<keyword evidence="4" id="KW-0812">Transmembrane</keyword>
<dbReference type="Gene3D" id="3.90.550.10">
    <property type="entry name" value="Spore Coat Polysaccharide Biosynthesis Protein SpsA, Chain A"/>
    <property type="match status" value="1"/>
</dbReference>
<proteinExistence type="inferred from homology"/>
<sequence length="354" mass="41194">MYIGAFLYQIALNLFFLKTKLTSKSQVYKENDNSGISIIVCAHNEAFNLNKNLNSLLNQKGVSFEVIVVNDHSTDATFSVLKNFQEKNSLLKCIHLNSKQKSKRKALTAGVKAATYENILVTDADCQPANENWASLFLSKTTQEKQMILGVSPYYLEKTYVNQLIQIETFQTAIQFLSFAKNRIAYMGLGRNMAFTKDIFQKYSQYEVDKKMTSGDDDMFVQRVPQQYIDILTSPESFTFSQGKQNLKSWWRQKRRHYTTAPSYKLKDQILLSINGLSLLVFWLASTFLISYSLKVLWIIAIFIIIKSFVFKKHLKLNNQQEIKWYWPLLDLNLVIFQTLIILQNLFYKPKFWS</sequence>
<keyword evidence="3 6" id="KW-0808">Transferase</keyword>
<evidence type="ECO:0000256" key="2">
    <source>
        <dbReference type="ARBA" id="ARBA00022676"/>
    </source>
</evidence>
<evidence type="ECO:0000256" key="3">
    <source>
        <dbReference type="ARBA" id="ARBA00022679"/>
    </source>
</evidence>
<dbReference type="PANTHER" id="PTHR43630:SF1">
    <property type="entry name" value="POLY-BETA-1,6-N-ACETYL-D-GLUCOSAMINE SYNTHASE"/>
    <property type="match status" value="1"/>
</dbReference>
<evidence type="ECO:0000313" key="6">
    <source>
        <dbReference type="EMBL" id="SEA27387.1"/>
    </source>
</evidence>
<dbReference type="EMBL" id="FNQF01000004">
    <property type="protein sequence ID" value="SEA27387.1"/>
    <property type="molecule type" value="Genomic_DNA"/>
</dbReference>
<keyword evidence="7" id="KW-1185">Reference proteome</keyword>
<dbReference type="PANTHER" id="PTHR43630">
    <property type="entry name" value="POLY-BETA-1,6-N-ACETYL-D-GLUCOSAMINE SYNTHASE"/>
    <property type="match status" value="1"/>
</dbReference>
<dbReference type="STRING" id="908615.SAMN05421540_104215"/>
<feature type="transmembrane region" description="Helical" evidence="4">
    <location>
        <begin position="325"/>
        <end position="348"/>
    </location>
</feature>
<dbReference type="AlphaFoldDB" id="A0A1H3ZUK0"/>
<evidence type="ECO:0000256" key="4">
    <source>
        <dbReference type="SAM" id="Phobius"/>
    </source>
</evidence>
<feature type="domain" description="Glycosyltransferase 2-like" evidence="5">
    <location>
        <begin position="37"/>
        <end position="202"/>
    </location>
</feature>
<evidence type="ECO:0000259" key="5">
    <source>
        <dbReference type="Pfam" id="PF00535"/>
    </source>
</evidence>
<keyword evidence="4" id="KW-1133">Transmembrane helix</keyword>
<accession>A0A1H3ZUK0</accession>
<evidence type="ECO:0000313" key="7">
    <source>
        <dbReference type="Proteomes" id="UP000198820"/>
    </source>
</evidence>
<dbReference type="RefSeq" id="WP_093241963.1">
    <property type="nucleotide sequence ID" value="NZ_FNQF01000004.1"/>
</dbReference>
<name>A0A1H3ZUK0_9FLAO</name>
<keyword evidence="2" id="KW-0328">Glycosyltransferase</keyword>
<dbReference type="InterPro" id="IPR001173">
    <property type="entry name" value="Glyco_trans_2-like"/>
</dbReference>
<keyword evidence="4" id="KW-0472">Membrane</keyword>
<organism evidence="6 7">
    <name type="scientific">Psychroflexus halocasei</name>
    <dbReference type="NCBI Taxonomy" id="908615"/>
    <lineage>
        <taxon>Bacteria</taxon>
        <taxon>Pseudomonadati</taxon>
        <taxon>Bacteroidota</taxon>
        <taxon>Flavobacteriia</taxon>
        <taxon>Flavobacteriales</taxon>
        <taxon>Flavobacteriaceae</taxon>
        <taxon>Psychroflexus</taxon>
    </lineage>
</organism>
<gene>
    <name evidence="6" type="ORF">SAMN05421540_104215</name>
</gene>
<dbReference type="Pfam" id="PF00535">
    <property type="entry name" value="Glycos_transf_2"/>
    <property type="match status" value="1"/>
</dbReference>
<evidence type="ECO:0000256" key="1">
    <source>
        <dbReference type="ARBA" id="ARBA00006739"/>
    </source>
</evidence>
<dbReference type="InterPro" id="IPR029044">
    <property type="entry name" value="Nucleotide-diphossugar_trans"/>
</dbReference>